<dbReference type="Gene3D" id="3.40.630.30">
    <property type="match status" value="1"/>
</dbReference>
<evidence type="ECO:0000259" key="1">
    <source>
        <dbReference type="PROSITE" id="PS51186"/>
    </source>
</evidence>
<dbReference type="SUPFAM" id="SSF55729">
    <property type="entry name" value="Acyl-CoA N-acyltransferases (Nat)"/>
    <property type="match status" value="1"/>
</dbReference>
<comment type="caution">
    <text evidence="2">The sequence shown here is derived from an EMBL/GenBank/DDBJ whole genome shotgun (WGS) entry which is preliminary data.</text>
</comment>
<feature type="domain" description="N-acetyltransferase" evidence="1">
    <location>
        <begin position="3"/>
        <end position="149"/>
    </location>
</feature>
<name>A0ABT2WM34_9RHOB</name>
<dbReference type="InterPro" id="IPR016181">
    <property type="entry name" value="Acyl_CoA_acyltransferase"/>
</dbReference>
<dbReference type="EMBL" id="JAOVQN010000003">
    <property type="protein sequence ID" value="MCU9836949.1"/>
    <property type="molecule type" value="Genomic_DNA"/>
</dbReference>
<dbReference type="Proteomes" id="UP001321014">
    <property type="component" value="Unassembled WGS sequence"/>
</dbReference>
<dbReference type="RefSeq" id="WP_263387134.1">
    <property type="nucleotide sequence ID" value="NZ_JAOVQN010000003.1"/>
</dbReference>
<dbReference type="PROSITE" id="PS51186">
    <property type="entry name" value="GNAT"/>
    <property type="match status" value="1"/>
</dbReference>
<dbReference type="Pfam" id="PF00583">
    <property type="entry name" value="Acetyltransf_1"/>
    <property type="match status" value="1"/>
</dbReference>
<proteinExistence type="predicted"/>
<evidence type="ECO:0000313" key="2">
    <source>
        <dbReference type="EMBL" id="MCU9836949.1"/>
    </source>
</evidence>
<accession>A0ABT2WM34</accession>
<evidence type="ECO:0000313" key="3">
    <source>
        <dbReference type="Proteomes" id="UP001321014"/>
    </source>
</evidence>
<keyword evidence="3" id="KW-1185">Reference proteome</keyword>
<reference evidence="2 3" key="1">
    <citation type="submission" date="2022-10" db="EMBL/GenBank/DDBJ databases">
        <title>Ruegeria sp. nov., isolated from ocean surface water.</title>
        <authorList>
            <person name="He W."/>
            <person name="Wang L."/>
            <person name="Zhang D.-F."/>
        </authorList>
    </citation>
    <scope>NUCLEOTIDE SEQUENCE [LARGE SCALE GENOMIC DNA]</scope>
    <source>
        <strain evidence="2 3">WL0004</strain>
    </source>
</reference>
<organism evidence="2 3">
    <name type="scientific">Ruegeria marisflavi</name>
    <dbReference type="NCBI Taxonomy" id="2984152"/>
    <lineage>
        <taxon>Bacteria</taxon>
        <taxon>Pseudomonadati</taxon>
        <taxon>Pseudomonadota</taxon>
        <taxon>Alphaproteobacteria</taxon>
        <taxon>Rhodobacterales</taxon>
        <taxon>Roseobacteraceae</taxon>
        <taxon>Ruegeria</taxon>
    </lineage>
</organism>
<sequence>MTAALHLARLDDLDRIAAMVSASHTEAGLQGTDEARRDALRPLLDGIPHGCAYLIGPARAPLGYVIVTFGWSIEFGGLEGYIDEIWLRPAVRGRGIASEVLTELPKALAAAGMKALHLEVGHQNERAQSLYSRARFEPRPDFMLMSKRL</sequence>
<dbReference type="CDD" id="cd04301">
    <property type="entry name" value="NAT_SF"/>
    <property type="match status" value="1"/>
</dbReference>
<dbReference type="InterPro" id="IPR000182">
    <property type="entry name" value="GNAT_dom"/>
</dbReference>
<gene>
    <name evidence="2" type="ORF">OEZ49_04150</name>
</gene>
<protein>
    <submittedName>
        <fullName evidence="2">GNAT family N-acetyltransferase</fullName>
    </submittedName>
</protein>